<comment type="function">
    <text evidence="7">Catalyzes the transfer of the diacylglyceryl group from phosphatidylglycerol to the sulfhydryl group of the N-terminal cysteine of a prolipoprotein, the first step in the formation of mature lipoproteins.</text>
</comment>
<reference evidence="9" key="1">
    <citation type="journal article" date="2011" name="J. Bacteriol.">
        <title>Genome sequences of eight morphologically diverse alphaproteobacteria.</title>
        <authorList>
            <consortium name="US DOE Joint Genome Institute"/>
            <person name="Brown P.J."/>
            <person name="Kysela D.T."/>
            <person name="Buechlein A."/>
            <person name="Hemmerich C."/>
            <person name="Brun Y.V."/>
        </authorList>
    </citation>
    <scope>NUCLEOTIDE SEQUENCE [LARGE SCALE GENOMIC DNA]</scope>
    <source>
        <strain evidence="9">ATCC 17100 / ATH 3.1.1 / DSM 162 / LMG 4299</strain>
    </source>
</reference>
<dbReference type="KEGG" id="rva:Rvan_1024"/>
<dbReference type="NCBIfam" id="TIGR00544">
    <property type="entry name" value="lgt"/>
    <property type="match status" value="1"/>
</dbReference>
<accession>E3I304</accession>
<keyword evidence="3 7" id="KW-0808">Transferase</keyword>
<protein>
    <recommendedName>
        <fullName evidence="7">Phosphatidylglycerol--prolipoprotein diacylglyceryl transferase</fullName>
        <ecNumber evidence="7">2.5.1.145</ecNumber>
    </recommendedName>
</protein>
<evidence type="ECO:0000256" key="6">
    <source>
        <dbReference type="ARBA" id="ARBA00023136"/>
    </source>
</evidence>
<evidence type="ECO:0000256" key="1">
    <source>
        <dbReference type="ARBA" id="ARBA00007150"/>
    </source>
</evidence>
<keyword evidence="9" id="KW-1185">Reference proteome</keyword>
<dbReference type="Pfam" id="PF01790">
    <property type="entry name" value="LGT"/>
    <property type="match status" value="1"/>
</dbReference>
<sequence>MDLMAIAFPFNDPVAVHIGPLGVRWYGLAYMAGLLLGWLYMRRLCAEPRLWGGASPVTPHQADDFLFWATLGTVIGGRIGFFLMYEPSMLLHDPLRFFRIWEGGMAFHGGLLGVGVAIWIFARLNRIPVRSLMDLSAAAVPFGLFFGRLANFINGEIYGRLSDVPWAVEFPARVLLAGDAAGPRHPVQLYEAALEGLVMFVLLRYLTHSRLALRAPGLVTGVFLSAYGVFRIFAEYFKEWDYGQFFTTAFFSEGVVYSLPMIALGVTFVATARRGRAEPVTA</sequence>
<organism evidence="8 9">
    <name type="scientific">Rhodomicrobium vannielii (strain ATCC 17100 / DSM 162 / LMG 4299 / NCIMB 10020 / ATH 3.1.1)</name>
    <dbReference type="NCBI Taxonomy" id="648757"/>
    <lineage>
        <taxon>Bacteria</taxon>
        <taxon>Pseudomonadati</taxon>
        <taxon>Pseudomonadota</taxon>
        <taxon>Alphaproteobacteria</taxon>
        <taxon>Hyphomicrobiales</taxon>
        <taxon>Hyphomicrobiaceae</taxon>
        <taxon>Rhodomicrobium</taxon>
    </lineage>
</organism>
<comment type="similarity">
    <text evidence="1 7">Belongs to the Lgt family.</text>
</comment>
<dbReference type="PANTHER" id="PTHR30589:SF0">
    <property type="entry name" value="PHOSPHATIDYLGLYCEROL--PROLIPOPROTEIN DIACYLGLYCERYL TRANSFERASE"/>
    <property type="match status" value="1"/>
</dbReference>
<dbReference type="HAMAP" id="MF_01147">
    <property type="entry name" value="Lgt"/>
    <property type="match status" value="1"/>
</dbReference>
<dbReference type="Proteomes" id="UP000001399">
    <property type="component" value="Chromosome"/>
</dbReference>
<keyword evidence="6 7" id="KW-0472">Membrane</keyword>
<dbReference type="HOGENOM" id="CLU_013386_1_0_5"/>
<comment type="subcellular location">
    <subcellularLocation>
        <location evidence="7">Cell inner membrane</location>
        <topology evidence="7">Multi-pass membrane protein</topology>
    </subcellularLocation>
</comment>
<keyword evidence="8" id="KW-0449">Lipoprotein</keyword>
<evidence type="ECO:0000313" key="9">
    <source>
        <dbReference type="Proteomes" id="UP000001399"/>
    </source>
</evidence>
<name>E3I304_RHOVT</name>
<dbReference type="RefSeq" id="WP_013418702.1">
    <property type="nucleotide sequence ID" value="NC_014664.1"/>
</dbReference>
<feature type="transmembrane region" description="Helical" evidence="7">
    <location>
        <begin position="213"/>
        <end position="234"/>
    </location>
</feature>
<dbReference type="PROSITE" id="PS01311">
    <property type="entry name" value="LGT"/>
    <property type="match status" value="1"/>
</dbReference>
<comment type="pathway">
    <text evidence="7">Protein modification; lipoprotein biosynthesis (diacylglyceryl transfer).</text>
</comment>
<feature type="transmembrane region" description="Helical" evidence="7">
    <location>
        <begin position="105"/>
        <end position="122"/>
    </location>
</feature>
<dbReference type="GO" id="GO:0008961">
    <property type="term" value="F:phosphatidylglycerol-prolipoprotein diacylglyceryl transferase activity"/>
    <property type="evidence" value="ECO:0007669"/>
    <property type="project" value="UniProtKB-UniRule"/>
</dbReference>
<evidence type="ECO:0000256" key="4">
    <source>
        <dbReference type="ARBA" id="ARBA00022692"/>
    </source>
</evidence>
<dbReference type="STRING" id="648757.Rvan_1024"/>
<evidence type="ECO:0000256" key="3">
    <source>
        <dbReference type="ARBA" id="ARBA00022679"/>
    </source>
</evidence>
<dbReference type="UniPathway" id="UPA00664"/>
<feature type="transmembrane region" description="Helical" evidence="7">
    <location>
        <begin position="65"/>
        <end position="85"/>
    </location>
</feature>
<comment type="catalytic activity">
    <reaction evidence="7">
        <text>L-cysteinyl-[prolipoprotein] + a 1,2-diacyl-sn-glycero-3-phospho-(1'-sn-glycerol) = an S-1,2-diacyl-sn-glyceryl-L-cysteinyl-[prolipoprotein] + sn-glycerol 1-phosphate + H(+)</text>
        <dbReference type="Rhea" id="RHEA:56712"/>
        <dbReference type="Rhea" id="RHEA-COMP:14679"/>
        <dbReference type="Rhea" id="RHEA-COMP:14680"/>
        <dbReference type="ChEBI" id="CHEBI:15378"/>
        <dbReference type="ChEBI" id="CHEBI:29950"/>
        <dbReference type="ChEBI" id="CHEBI:57685"/>
        <dbReference type="ChEBI" id="CHEBI:64716"/>
        <dbReference type="ChEBI" id="CHEBI:140658"/>
        <dbReference type="EC" id="2.5.1.145"/>
    </reaction>
</comment>
<feature type="binding site" evidence="7">
    <location>
        <position position="148"/>
    </location>
    <ligand>
        <name>a 1,2-diacyl-sn-glycero-3-phospho-(1'-sn-glycerol)</name>
        <dbReference type="ChEBI" id="CHEBI:64716"/>
    </ligand>
</feature>
<dbReference type="InterPro" id="IPR001640">
    <property type="entry name" value="Lgt"/>
</dbReference>
<dbReference type="OrthoDB" id="871140at2"/>
<dbReference type="GO" id="GO:0005886">
    <property type="term" value="C:plasma membrane"/>
    <property type="evidence" value="ECO:0007669"/>
    <property type="project" value="UniProtKB-SubCell"/>
</dbReference>
<keyword evidence="7" id="KW-0997">Cell inner membrane</keyword>
<feature type="transmembrane region" description="Helical" evidence="7">
    <location>
        <begin position="23"/>
        <end position="41"/>
    </location>
</feature>
<evidence type="ECO:0000313" key="8">
    <source>
        <dbReference type="EMBL" id="ADP70298.1"/>
    </source>
</evidence>
<evidence type="ECO:0000256" key="7">
    <source>
        <dbReference type="HAMAP-Rule" id="MF_01147"/>
    </source>
</evidence>
<dbReference type="GO" id="GO:0042158">
    <property type="term" value="P:lipoprotein biosynthetic process"/>
    <property type="evidence" value="ECO:0007669"/>
    <property type="project" value="UniProtKB-UniRule"/>
</dbReference>
<keyword evidence="5 7" id="KW-1133">Transmembrane helix</keyword>
<dbReference type="EC" id="2.5.1.145" evidence="7"/>
<dbReference type="eggNOG" id="COG0682">
    <property type="taxonomic scope" value="Bacteria"/>
</dbReference>
<feature type="transmembrane region" description="Helical" evidence="7">
    <location>
        <begin position="254"/>
        <end position="272"/>
    </location>
</feature>
<keyword evidence="4 7" id="KW-0812">Transmembrane</keyword>
<dbReference type="EMBL" id="CP002292">
    <property type="protein sequence ID" value="ADP70298.1"/>
    <property type="molecule type" value="Genomic_DNA"/>
</dbReference>
<keyword evidence="2 7" id="KW-1003">Cell membrane</keyword>
<proteinExistence type="inferred from homology"/>
<dbReference type="AlphaFoldDB" id="E3I304"/>
<evidence type="ECO:0000256" key="5">
    <source>
        <dbReference type="ARBA" id="ARBA00022989"/>
    </source>
</evidence>
<evidence type="ECO:0000256" key="2">
    <source>
        <dbReference type="ARBA" id="ARBA00022475"/>
    </source>
</evidence>
<gene>
    <name evidence="7" type="primary">lgt</name>
    <name evidence="8" type="ordered locus">Rvan_1024</name>
</gene>
<dbReference type="PANTHER" id="PTHR30589">
    <property type="entry name" value="PROLIPOPROTEIN DIACYLGLYCERYL TRANSFERASE"/>
    <property type="match status" value="1"/>
</dbReference>